<dbReference type="STRING" id="931089.CDES_03330"/>
<feature type="compositionally biased region" description="Low complexity" evidence="1">
    <location>
        <begin position="38"/>
        <end position="52"/>
    </location>
</feature>
<protein>
    <submittedName>
        <fullName evidence="3">Putative membrane protein</fullName>
    </submittedName>
</protein>
<organism evidence="3 4">
    <name type="scientific">Corynebacterium deserti GIMN1.010</name>
    <dbReference type="NCBI Taxonomy" id="931089"/>
    <lineage>
        <taxon>Bacteria</taxon>
        <taxon>Bacillati</taxon>
        <taxon>Actinomycetota</taxon>
        <taxon>Actinomycetes</taxon>
        <taxon>Mycobacteriales</taxon>
        <taxon>Corynebacteriaceae</taxon>
        <taxon>Corynebacterium</taxon>
    </lineage>
</organism>
<name>A0A0M3Q967_9CORY</name>
<dbReference type="OrthoDB" id="4411540at2"/>
<keyword evidence="2" id="KW-1133">Transmembrane helix</keyword>
<evidence type="ECO:0000313" key="3">
    <source>
        <dbReference type="EMBL" id="ALC05119.1"/>
    </source>
</evidence>
<feature type="transmembrane region" description="Helical" evidence="2">
    <location>
        <begin position="109"/>
        <end position="132"/>
    </location>
</feature>
<gene>
    <name evidence="3" type="ORF">CDES_03330</name>
</gene>
<keyword evidence="2" id="KW-0472">Membrane</keyword>
<keyword evidence="4" id="KW-1185">Reference proteome</keyword>
<evidence type="ECO:0000256" key="2">
    <source>
        <dbReference type="SAM" id="Phobius"/>
    </source>
</evidence>
<dbReference type="PATRIC" id="fig|931089.4.peg.674"/>
<dbReference type="EMBL" id="CP009220">
    <property type="protein sequence ID" value="ALC05119.1"/>
    <property type="molecule type" value="Genomic_DNA"/>
</dbReference>
<dbReference type="AlphaFoldDB" id="A0A0M3Q967"/>
<feature type="transmembrane region" description="Helical" evidence="2">
    <location>
        <begin position="144"/>
        <end position="161"/>
    </location>
</feature>
<feature type="transmembrane region" description="Helical" evidence="2">
    <location>
        <begin position="85"/>
        <end position="103"/>
    </location>
</feature>
<reference evidence="3 4" key="1">
    <citation type="submission" date="2014-08" db="EMBL/GenBank/DDBJ databases">
        <title>Complete genome sequence of Corynebacterium deserti GIMN1.010 (=DSM 45689), isolated from desert sand in western China.</title>
        <authorList>
            <person name="Ruckert C."/>
            <person name="Albersmeier A."/>
            <person name="Kalinowski J."/>
        </authorList>
    </citation>
    <scope>NUCLEOTIDE SEQUENCE [LARGE SCALE GENOMIC DNA]</scope>
    <source>
        <strain evidence="3 4">GIMN1.010</strain>
    </source>
</reference>
<keyword evidence="2" id="KW-0812">Transmembrane</keyword>
<dbReference type="Proteomes" id="UP000068067">
    <property type="component" value="Chromosome"/>
</dbReference>
<evidence type="ECO:0000256" key="1">
    <source>
        <dbReference type="SAM" id="MobiDB-lite"/>
    </source>
</evidence>
<sequence length="166" mass="17579">MTNPSHTGEPRKGGAHRLNKQRIATSRGTLRDDAAGHVPSPAQAPVPAAASQAEAADKAREQLLLANPHDAHLAPSKLSKKLQKVGVVFFVVGVVVASIFALTEHWRRASFTLGASLLYLSVLRLTCDSRILGVLAVRSRRFDAIYTACLGGLMAFLAASVDSLGS</sequence>
<proteinExistence type="predicted"/>
<feature type="region of interest" description="Disordered" evidence="1">
    <location>
        <begin position="1"/>
        <end position="52"/>
    </location>
</feature>
<accession>A0A0M3Q967</accession>
<dbReference type="InterPro" id="IPR021385">
    <property type="entry name" value="DUF3017"/>
</dbReference>
<dbReference type="Pfam" id="PF11222">
    <property type="entry name" value="DUF3017"/>
    <property type="match status" value="1"/>
</dbReference>
<dbReference type="KEGG" id="cdx:CDES_03330"/>
<evidence type="ECO:0000313" key="4">
    <source>
        <dbReference type="Proteomes" id="UP000068067"/>
    </source>
</evidence>